<dbReference type="PANTHER" id="PTHR36342">
    <property type="entry name" value="PTB DOMAIN ENGULFMENT ADAPTER"/>
    <property type="match status" value="1"/>
</dbReference>
<sequence length="114" mass="12586">MASLSFTKSAIPRGKDEVYVVAVPLRATKGPAQVLMSAAYSLNIWDLQHFMVLIKPSSPPPSCQALVFDFQPKDPENLYVALDVISGRAVPGEPYILLASSPQRVLITEFIYEY</sequence>
<reference evidence="1 2" key="1">
    <citation type="submission" date="2019-06" db="EMBL/GenBank/DDBJ databases">
        <title>A chromosomal-level reference genome of Carpinus fangiana (Coryloideae, Betulaceae).</title>
        <authorList>
            <person name="Yang X."/>
            <person name="Wang Z."/>
            <person name="Zhang L."/>
            <person name="Hao G."/>
            <person name="Liu J."/>
            <person name="Yang Y."/>
        </authorList>
    </citation>
    <scope>NUCLEOTIDE SEQUENCE [LARGE SCALE GENOMIC DNA]</scope>
    <source>
        <strain evidence="1">Cfa_2016G</strain>
        <tissue evidence="1">Leaf</tissue>
    </source>
</reference>
<dbReference type="OrthoDB" id="1920822at2759"/>
<dbReference type="AlphaFoldDB" id="A0A5N6RB31"/>
<name>A0A5N6RB31_9ROSI</name>
<keyword evidence="2" id="KW-1185">Reference proteome</keyword>
<organism evidence="1 2">
    <name type="scientific">Carpinus fangiana</name>
    <dbReference type="NCBI Taxonomy" id="176857"/>
    <lineage>
        <taxon>Eukaryota</taxon>
        <taxon>Viridiplantae</taxon>
        <taxon>Streptophyta</taxon>
        <taxon>Embryophyta</taxon>
        <taxon>Tracheophyta</taxon>
        <taxon>Spermatophyta</taxon>
        <taxon>Magnoliopsida</taxon>
        <taxon>eudicotyledons</taxon>
        <taxon>Gunneridae</taxon>
        <taxon>Pentapetalae</taxon>
        <taxon>rosids</taxon>
        <taxon>fabids</taxon>
        <taxon>Fagales</taxon>
        <taxon>Betulaceae</taxon>
        <taxon>Carpinus</taxon>
    </lineage>
</organism>
<evidence type="ECO:0000313" key="2">
    <source>
        <dbReference type="Proteomes" id="UP000327013"/>
    </source>
</evidence>
<proteinExistence type="predicted"/>
<evidence type="ECO:0008006" key="3">
    <source>
        <dbReference type="Google" id="ProtNLM"/>
    </source>
</evidence>
<accession>A0A5N6RB31</accession>
<dbReference type="EMBL" id="CM017326">
    <property type="protein sequence ID" value="KAE8075575.1"/>
    <property type="molecule type" value="Genomic_DNA"/>
</dbReference>
<dbReference type="Proteomes" id="UP000327013">
    <property type="component" value="Chromosome 6"/>
</dbReference>
<dbReference type="PANTHER" id="PTHR36342:SF1">
    <property type="entry name" value="PTB DOMAIN ENGULFMENT ADAPTER"/>
    <property type="match status" value="1"/>
</dbReference>
<protein>
    <recommendedName>
        <fullName evidence="3">PTB domain-containing protein</fullName>
    </recommendedName>
</protein>
<gene>
    <name evidence="1" type="ORF">FH972_014276</name>
</gene>
<dbReference type="EMBL" id="CM017326">
    <property type="protein sequence ID" value="KAE8075576.1"/>
    <property type="molecule type" value="Genomic_DNA"/>
</dbReference>
<evidence type="ECO:0000313" key="1">
    <source>
        <dbReference type="EMBL" id="KAE8075576.1"/>
    </source>
</evidence>